<name>A0ACC0X7F5_9ROSI</name>
<protein>
    <submittedName>
        <fullName evidence="1">Uncharacterized protein</fullName>
    </submittedName>
</protein>
<sequence>MLCQRLENSKPLLQLHRKLWENAISYVVAIIIVCYISSSYM</sequence>
<gene>
    <name evidence="1" type="ORF">Pint_21852</name>
</gene>
<accession>A0ACC0X7F5</accession>
<keyword evidence="2" id="KW-1185">Reference proteome</keyword>
<dbReference type="EMBL" id="CM047748">
    <property type="protein sequence ID" value="KAJ0013180.1"/>
    <property type="molecule type" value="Genomic_DNA"/>
</dbReference>
<evidence type="ECO:0000313" key="2">
    <source>
        <dbReference type="Proteomes" id="UP001163603"/>
    </source>
</evidence>
<comment type="caution">
    <text evidence="1">The sequence shown here is derived from an EMBL/GenBank/DDBJ whole genome shotgun (WGS) entry which is preliminary data.</text>
</comment>
<organism evidence="1 2">
    <name type="scientific">Pistacia integerrima</name>
    <dbReference type="NCBI Taxonomy" id="434235"/>
    <lineage>
        <taxon>Eukaryota</taxon>
        <taxon>Viridiplantae</taxon>
        <taxon>Streptophyta</taxon>
        <taxon>Embryophyta</taxon>
        <taxon>Tracheophyta</taxon>
        <taxon>Spermatophyta</taxon>
        <taxon>Magnoliopsida</taxon>
        <taxon>eudicotyledons</taxon>
        <taxon>Gunneridae</taxon>
        <taxon>Pentapetalae</taxon>
        <taxon>rosids</taxon>
        <taxon>malvids</taxon>
        <taxon>Sapindales</taxon>
        <taxon>Anacardiaceae</taxon>
        <taxon>Pistacia</taxon>
    </lineage>
</organism>
<evidence type="ECO:0000313" key="1">
    <source>
        <dbReference type="EMBL" id="KAJ0013180.1"/>
    </source>
</evidence>
<proteinExistence type="predicted"/>
<dbReference type="Proteomes" id="UP001163603">
    <property type="component" value="Chromosome 13"/>
</dbReference>
<reference evidence="2" key="1">
    <citation type="journal article" date="2023" name="G3 (Bethesda)">
        <title>Genome assembly and association tests identify interacting loci associated with vigor, precocity, and sex in interspecific pistachio rootstocks.</title>
        <authorList>
            <person name="Palmer W."/>
            <person name="Jacygrad E."/>
            <person name="Sagayaradj S."/>
            <person name="Cavanaugh K."/>
            <person name="Han R."/>
            <person name="Bertier L."/>
            <person name="Beede B."/>
            <person name="Kafkas S."/>
            <person name="Golino D."/>
            <person name="Preece J."/>
            <person name="Michelmore R."/>
        </authorList>
    </citation>
    <scope>NUCLEOTIDE SEQUENCE [LARGE SCALE GENOMIC DNA]</scope>
</reference>